<keyword evidence="2" id="KW-1133">Transmembrane helix</keyword>
<organism evidence="3 4">
    <name type="scientific">Paramicrobacterium agarici</name>
    <dbReference type="NCBI Taxonomy" id="630514"/>
    <lineage>
        <taxon>Bacteria</taxon>
        <taxon>Bacillati</taxon>
        <taxon>Actinomycetota</taxon>
        <taxon>Actinomycetes</taxon>
        <taxon>Micrococcales</taxon>
        <taxon>Microbacteriaceae</taxon>
        <taxon>Paramicrobacterium</taxon>
    </lineage>
</organism>
<evidence type="ECO:0000313" key="3">
    <source>
        <dbReference type="EMBL" id="PFG29540.1"/>
    </source>
</evidence>
<keyword evidence="2" id="KW-0812">Transmembrane</keyword>
<evidence type="ECO:0000256" key="2">
    <source>
        <dbReference type="SAM" id="Phobius"/>
    </source>
</evidence>
<dbReference type="EMBL" id="PDJE01000001">
    <property type="protein sequence ID" value="PFG29540.1"/>
    <property type="molecule type" value="Genomic_DNA"/>
</dbReference>
<proteinExistence type="predicted"/>
<dbReference type="AlphaFoldDB" id="A0A2A9DUE3"/>
<evidence type="ECO:0000256" key="1">
    <source>
        <dbReference type="SAM" id="Coils"/>
    </source>
</evidence>
<keyword evidence="2" id="KW-0472">Membrane</keyword>
<accession>A0A2A9DUE3</accession>
<dbReference type="Proteomes" id="UP000221369">
    <property type="component" value="Unassembled WGS sequence"/>
</dbReference>
<dbReference type="RefSeq" id="WP_098406103.1">
    <property type="nucleotide sequence ID" value="NZ_PDJE01000001.1"/>
</dbReference>
<feature type="transmembrane region" description="Helical" evidence="2">
    <location>
        <begin position="6"/>
        <end position="27"/>
    </location>
</feature>
<comment type="caution">
    <text evidence="3">The sequence shown here is derived from an EMBL/GenBank/DDBJ whole genome shotgun (WGS) entry which is preliminary data.</text>
</comment>
<feature type="coiled-coil region" evidence="1">
    <location>
        <begin position="321"/>
        <end position="348"/>
    </location>
</feature>
<protein>
    <recommendedName>
        <fullName evidence="5">TPM domain-containing protein</fullName>
    </recommendedName>
</protein>
<keyword evidence="1" id="KW-0175">Coiled coil</keyword>
<name>A0A2A9DUE3_9MICO</name>
<keyword evidence="4" id="KW-1185">Reference proteome</keyword>
<evidence type="ECO:0000313" key="4">
    <source>
        <dbReference type="Proteomes" id="UP000221369"/>
    </source>
</evidence>
<gene>
    <name evidence="3" type="ORF">ATJ78_0447</name>
</gene>
<feature type="coiled-coil region" evidence="1">
    <location>
        <begin position="230"/>
        <end position="281"/>
    </location>
</feature>
<reference evidence="3 4" key="1">
    <citation type="submission" date="2017-10" db="EMBL/GenBank/DDBJ databases">
        <title>Sequencing the genomes of 1000 actinobacteria strains.</title>
        <authorList>
            <person name="Klenk H.-P."/>
        </authorList>
    </citation>
    <scope>NUCLEOTIDE SEQUENCE [LARGE SCALE GENOMIC DNA]</scope>
    <source>
        <strain evidence="3 4">DSM 21798</strain>
    </source>
</reference>
<evidence type="ECO:0008006" key="5">
    <source>
        <dbReference type="Google" id="ProtNLM"/>
    </source>
</evidence>
<sequence>MSSLWWVPSLVVFGTTALIIVGVVLAVKARRRRAIASGRIADTRPEPIEHLEVRAGQALVQADEAVRRGVEEHAFAAAQFGVDETAAFAAAIESARGRLSEAFELRQRLSDFTPDTDADRRAWSESILQACTNIESTLDEHTDAFVGRRSEERLAPERVASLRALRTQVEARIPDAVATLARLSKLYAPAAFADQRDAVTTATAQLAEADTALSRAESAVAATEPAVPALEKAEGACRDATTALDALARAEERLADADTELREAIVEAERALAEASELRDSSEIPDAAERIASGITELRRVLDTVSASTGPQTPLRSVDDIRFAQARLDDALASARSAQQRIDSARETLSGALFSATSHLDTAREFIAANRGRVGPDARTRLAEAERQLALAKAAGDPVEAVDIARRAARLAQDAGDLAHYDAGPRTAPIKRHS</sequence>